<feature type="region of interest" description="Disordered" evidence="1">
    <location>
        <begin position="643"/>
        <end position="714"/>
    </location>
</feature>
<feature type="region of interest" description="Disordered" evidence="1">
    <location>
        <begin position="605"/>
        <end position="629"/>
    </location>
</feature>
<evidence type="ECO:0000256" key="1">
    <source>
        <dbReference type="SAM" id="MobiDB-lite"/>
    </source>
</evidence>
<dbReference type="OrthoDB" id="2506836at2759"/>
<name>A0A2S4VJ83_9BASI</name>
<dbReference type="VEuPathDB" id="FungiDB:PSHT_09083"/>
<gene>
    <name evidence="2" type="ORF">PSHT_09083</name>
</gene>
<evidence type="ECO:0000313" key="2">
    <source>
        <dbReference type="EMBL" id="POW09601.1"/>
    </source>
</evidence>
<dbReference type="VEuPathDB" id="FungiDB:PSTT_08900"/>
<sequence length="714" mass="79084">MLLPQKKRSVVFARIDQVVTEFLISATKPFSSAFAAATKPLPAVYSSQSAALEPTYKNFAVLEPTNGSSAASEPSTTTSLQIIHPRSPTPLPQSPSQMDNIGFSATVDCTSTLGLNGEFIPCGNSYTQDLFLPPGMEIPPTPLPNLPYNYYHQQTQHQHSFPNQMALNANSPNQMALDGNSFPDSHLSNDSAPHEDQPAASSTSRKKTISKLVLPQRSAPNNGTTLIKPKAPPRTQTAPHLVQQAQTKELDELIKLVAQNGQHNRLTASDELKLNNAYMHYQKQLYLIAYKNKLKMGPCLQYAGEGSNPRGSTNYNNFCRYDPTASKVYNDDSMDFNDRKRECAKLWSHVNQETKKQWKDPDFLETLPTILDPVDHDEDNDPSNGQKKRKKVVNFDTDRWAHKTVVDMRKLSRRYGIEGFLVIGSRGRDGTLKYDGGTHLGELFLDMFATDMSPVTRFIDLIRGYKVAKEITGTEPTINKQPQKTKTKPREIITIHDKGSKTNNVNFIRAKLNDAIEQVTHGKITLGWPGTNAQSTLTKHKVSLQVQDNNLTVTPHDFCMRPGDMGDPQAQQVVAALEENMVRLVGPPAPTKGPVGCILAAMDEQREGDGEGSSGGNSEGSSKQPTIIKVGRCKGKLRKVINRVKRTQSDLLPPSSPTAPANKKRKLNPPKTNSQTTGKKADSKGKGKSKYIAEIDDDLDEEEEEEEEYYEEED</sequence>
<dbReference type="AlphaFoldDB" id="A0A2S4VJ83"/>
<evidence type="ECO:0000313" key="3">
    <source>
        <dbReference type="Proteomes" id="UP000238274"/>
    </source>
</evidence>
<feature type="compositionally biased region" description="Acidic residues" evidence="1">
    <location>
        <begin position="694"/>
        <end position="714"/>
    </location>
</feature>
<reference evidence="2 3" key="1">
    <citation type="submission" date="2017-12" db="EMBL/GenBank/DDBJ databases">
        <title>Gene loss provides genomic basis for host adaptation in cereal stripe rust fungi.</title>
        <authorList>
            <person name="Xia C."/>
        </authorList>
    </citation>
    <scope>NUCLEOTIDE SEQUENCE [LARGE SCALE GENOMIC DNA]</scope>
    <source>
        <strain evidence="2 3">93TX-2</strain>
    </source>
</reference>
<comment type="caution">
    <text evidence="2">The sequence shown here is derived from an EMBL/GenBank/DDBJ whole genome shotgun (WGS) entry which is preliminary data.</text>
</comment>
<feature type="compositionally biased region" description="Polar residues" evidence="1">
    <location>
        <begin position="182"/>
        <end position="191"/>
    </location>
</feature>
<reference evidence="3" key="3">
    <citation type="journal article" date="2018" name="Mol. Plant Microbe Interact.">
        <title>Genome sequence resources for the wheat stripe rust pathogen (Puccinia striiformis f. sp. tritici) and the barley stripe rust pathogen (Puccinia striiformis f. sp. hordei).</title>
        <authorList>
            <person name="Xia C."/>
            <person name="Wang M."/>
            <person name="Yin C."/>
            <person name="Cornejo O.E."/>
            <person name="Hulbert S.H."/>
            <person name="Chen X."/>
        </authorList>
    </citation>
    <scope>NUCLEOTIDE SEQUENCE [LARGE SCALE GENOMIC DNA]</scope>
    <source>
        <strain evidence="3">93TX-2</strain>
    </source>
</reference>
<feature type="region of interest" description="Disordered" evidence="1">
    <location>
        <begin position="164"/>
        <end position="241"/>
    </location>
</feature>
<reference evidence="3" key="2">
    <citation type="journal article" date="2018" name="BMC Genomics">
        <title>Genomic insights into host adaptation between the wheat stripe rust pathogen (Puccinia striiformis f. sp. tritici) and the barley stripe rust pathogen (Puccinia striiformis f. sp. hordei).</title>
        <authorList>
            <person name="Xia C."/>
            <person name="Wang M."/>
            <person name="Yin C."/>
            <person name="Cornejo O.E."/>
            <person name="Hulbert S.H."/>
            <person name="Chen X."/>
        </authorList>
    </citation>
    <scope>NUCLEOTIDE SEQUENCE [LARGE SCALE GENOMIC DNA]</scope>
    <source>
        <strain evidence="3">93TX-2</strain>
    </source>
</reference>
<organism evidence="2 3">
    <name type="scientific">Puccinia striiformis</name>
    <dbReference type="NCBI Taxonomy" id="27350"/>
    <lineage>
        <taxon>Eukaryota</taxon>
        <taxon>Fungi</taxon>
        <taxon>Dikarya</taxon>
        <taxon>Basidiomycota</taxon>
        <taxon>Pucciniomycotina</taxon>
        <taxon>Pucciniomycetes</taxon>
        <taxon>Pucciniales</taxon>
        <taxon>Pucciniaceae</taxon>
        <taxon>Puccinia</taxon>
    </lineage>
</organism>
<feature type="region of interest" description="Disordered" evidence="1">
    <location>
        <begin position="371"/>
        <end position="390"/>
    </location>
</feature>
<dbReference type="EMBL" id="PKSM01000126">
    <property type="protein sequence ID" value="POW09601.1"/>
    <property type="molecule type" value="Genomic_DNA"/>
</dbReference>
<dbReference type="Proteomes" id="UP000238274">
    <property type="component" value="Unassembled WGS sequence"/>
</dbReference>
<protein>
    <submittedName>
        <fullName evidence="2">Uncharacterized protein</fullName>
    </submittedName>
</protein>
<keyword evidence="3" id="KW-1185">Reference proteome</keyword>
<proteinExistence type="predicted"/>
<feature type="compositionally biased region" description="Polar residues" evidence="1">
    <location>
        <begin position="164"/>
        <end position="174"/>
    </location>
</feature>
<accession>A0A2S4VJ83</accession>